<dbReference type="AlphaFoldDB" id="A0AA39ZMR4"/>
<keyword evidence="3" id="KW-1185">Reference proteome</keyword>
<accession>A0AA39ZMR4</accession>
<dbReference type="EMBL" id="JAULSY010000004">
    <property type="protein sequence ID" value="KAK0673959.1"/>
    <property type="molecule type" value="Genomic_DNA"/>
</dbReference>
<comment type="caution">
    <text evidence="2">The sequence shown here is derived from an EMBL/GenBank/DDBJ whole genome shotgun (WGS) entry which is preliminary data.</text>
</comment>
<organism evidence="2 3">
    <name type="scientific">Cercophora samala</name>
    <dbReference type="NCBI Taxonomy" id="330535"/>
    <lineage>
        <taxon>Eukaryota</taxon>
        <taxon>Fungi</taxon>
        <taxon>Dikarya</taxon>
        <taxon>Ascomycota</taxon>
        <taxon>Pezizomycotina</taxon>
        <taxon>Sordariomycetes</taxon>
        <taxon>Sordariomycetidae</taxon>
        <taxon>Sordariales</taxon>
        <taxon>Lasiosphaeriaceae</taxon>
        <taxon>Cercophora</taxon>
    </lineage>
</organism>
<evidence type="ECO:0000313" key="2">
    <source>
        <dbReference type="EMBL" id="KAK0673959.1"/>
    </source>
</evidence>
<keyword evidence="1" id="KW-1133">Transmembrane helix</keyword>
<proteinExistence type="predicted"/>
<sequence length="116" mass="12580">MIPILIDTSSHSHCPLSTVHTNFRGRARSDLISPIACVVSSKQARFATSACNCCLLLLLLLLLLRPVPGLITSSSSFPRGELSYCACQMTGHPAYGIFLPFFAFFSLTGSDSWVRA</sequence>
<evidence type="ECO:0000313" key="3">
    <source>
        <dbReference type="Proteomes" id="UP001174997"/>
    </source>
</evidence>
<gene>
    <name evidence="2" type="ORF">QBC41DRAFT_105078</name>
</gene>
<reference evidence="2" key="1">
    <citation type="submission" date="2023-06" db="EMBL/GenBank/DDBJ databases">
        <title>Genome-scale phylogeny and comparative genomics of the fungal order Sordariales.</title>
        <authorList>
            <consortium name="Lawrence Berkeley National Laboratory"/>
            <person name="Hensen N."/>
            <person name="Bonometti L."/>
            <person name="Westerberg I."/>
            <person name="Brannstrom I.O."/>
            <person name="Guillou S."/>
            <person name="Cros-Aarteil S."/>
            <person name="Calhoun S."/>
            <person name="Haridas S."/>
            <person name="Kuo A."/>
            <person name="Mondo S."/>
            <person name="Pangilinan J."/>
            <person name="Riley R."/>
            <person name="Labutti K."/>
            <person name="Andreopoulos B."/>
            <person name="Lipzen A."/>
            <person name="Chen C."/>
            <person name="Yanf M."/>
            <person name="Daum C."/>
            <person name="Ng V."/>
            <person name="Clum A."/>
            <person name="Steindorff A."/>
            <person name="Ohm R."/>
            <person name="Martin F."/>
            <person name="Silar P."/>
            <person name="Natvig D."/>
            <person name="Lalanne C."/>
            <person name="Gautier V."/>
            <person name="Ament-Velasquez S.L."/>
            <person name="Kruys A."/>
            <person name="Hutchinson M.I."/>
            <person name="Powell A.J."/>
            <person name="Barry K."/>
            <person name="Miller A.N."/>
            <person name="Grigoriev I.V."/>
            <person name="Debuchy R."/>
            <person name="Gladieux P."/>
            <person name="Thoren M.H."/>
            <person name="Johannesson H."/>
        </authorList>
    </citation>
    <scope>NUCLEOTIDE SEQUENCE</scope>
    <source>
        <strain evidence="2">CBS 307.81</strain>
    </source>
</reference>
<feature type="transmembrane region" description="Helical" evidence="1">
    <location>
        <begin position="46"/>
        <end position="64"/>
    </location>
</feature>
<evidence type="ECO:0000256" key="1">
    <source>
        <dbReference type="SAM" id="Phobius"/>
    </source>
</evidence>
<name>A0AA39ZMR4_9PEZI</name>
<keyword evidence="1" id="KW-0812">Transmembrane</keyword>
<dbReference type="Proteomes" id="UP001174997">
    <property type="component" value="Unassembled WGS sequence"/>
</dbReference>
<keyword evidence="1" id="KW-0472">Membrane</keyword>
<protein>
    <submittedName>
        <fullName evidence="2">Uncharacterized protein</fullName>
    </submittedName>
</protein>